<evidence type="ECO:0000256" key="6">
    <source>
        <dbReference type="ARBA" id="ARBA00022989"/>
    </source>
</evidence>
<organism evidence="12">
    <name type="scientific">Selaginella moellendorffii</name>
    <name type="common">Spikemoss</name>
    <dbReference type="NCBI Taxonomy" id="88036"/>
    <lineage>
        <taxon>Eukaryota</taxon>
        <taxon>Viridiplantae</taxon>
        <taxon>Streptophyta</taxon>
        <taxon>Embryophyta</taxon>
        <taxon>Tracheophyta</taxon>
        <taxon>Lycopodiopsida</taxon>
        <taxon>Selaginellales</taxon>
        <taxon>Selaginellaceae</taxon>
        <taxon>Selaginella</taxon>
    </lineage>
</organism>
<comment type="similarity">
    <text evidence="1">Belongs to the ABC transporter superfamily. ABCD family. Peroxisomal fatty acyl CoA transporter (TC 3.A.1.203) subfamily.</text>
</comment>
<dbReference type="Gene3D" id="3.40.50.300">
    <property type="entry name" value="P-loop containing nucleotide triphosphate hydrolases"/>
    <property type="match status" value="1"/>
</dbReference>
<evidence type="ECO:0000259" key="9">
    <source>
        <dbReference type="PROSITE" id="PS50893"/>
    </source>
</evidence>
<dbReference type="InterPro" id="IPR003593">
    <property type="entry name" value="AAA+_ATPase"/>
</dbReference>
<sequence>SDLGTLFRRFSKVAAPYWSSDDKSQARIRLVGVFALTLATTGISVGFNFLGRDFYNSLASKDQEQFTRQLLYYLGAFIAGIPVFVFRDYSRDTLSLRWRAWMTKYYLERYFENRAFYNIQSQSLVDNPDQRVVDDLNSFTATALGFSLALFNATIDLISFSGILYSIYPPLFGVLVVYSIGGTAISVALGKGLVDLNFMQEKREADFRYGLVRVRENTESIAFYQGETNEIQLLLERFRQTFDNYSQLLLASRNLQFFQSGYRYVIQVLPAAVVAPLYFTGKIDFGVINQSFSAFNHILGDFSLIIYQFQSLSSFSAVIDRLGEFSDILDAQVATEDLKGIKIFDYVDKDAKPLLLEVEELTLQTPQYTLVLIENLTFSISQGQNLLVMGASGSGKTSLLRAIAGLWKCGSGSIKRYFTGNSSKSNGSILLERTIEDILFLPQKPYMVLGTLKQQLLYPTWNVEEKEDLDDGCLLSQSSTRPKPRSAEPADDQLAEVLRQVKLGQLLTRCNGLDSFADWSSVLSLGEQQRLAFARMLLSKPRLALLDEATSALDEETEAHLYGVLKTSGISVISVGHRSTLRRFHTHLLRLDNKNDANSWSLENLEQCEQQTLGTN</sequence>
<keyword evidence="12" id="KW-1185">Reference proteome</keyword>
<evidence type="ECO:0000313" key="12">
    <source>
        <dbReference type="Proteomes" id="UP000001514"/>
    </source>
</evidence>
<gene>
    <name evidence="11" type="ORF">SELMODRAFT_124815</name>
</gene>
<dbReference type="SUPFAM" id="SSF90123">
    <property type="entry name" value="ABC transporter transmembrane region"/>
    <property type="match status" value="1"/>
</dbReference>
<dbReference type="InterPro" id="IPR011527">
    <property type="entry name" value="ABC1_TM_dom"/>
</dbReference>
<evidence type="ECO:0000259" key="10">
    <source>
        <dbReference type="PROSITE" id="PS50929"/>
    </source>
</evidence>
<dbReference type="InterPro" id="IPR003439">
    <property type="entry name" value="ABC_transporter-like_ATP-bd"/>
</dbReference>
<protein>
    <recommendedName>
        <fullName evidence="13">ATP-binding cassette transporter</fullName>
    </recommendedName>
</protein>
<dbReference type="PROSITE" id="PS00211">
    <property type="entry name" value="ABC_TRANSPORTER_1"/>
    <property type="match status" value="1"/>
</dbReference>
<evidence type="ECO:0000313" key="11">
    <source>
        <dbReference type="EMBL" id="EFJ12180.1"/>
    </source>
</evidence>
<keyword evidence="4" id="KW-0547">Nucleotide-binding</keyword>
<dbReference type="SUPFAM" id="SSF52540">
    <property type="entry name" value="P-loop containing nucleoside triphosphate hydrolases"/>
    <property type="match status" value="1"/>
</dbReference>
<feature type="transmembrane region" description="Helical" evidence="8">
    <location>
        <begin position="171"/>
        <end position="194"/>
    </location>
</feature>
<dbReference type="EMBL" id="GL377641">
    <property type="protein sequence ID" value="EFJ12180.1"/>
    <property type="molecule type" value="Genomic_DNA"/>
</dbReference>
<keyword evidence="6 8" id="KW-1133">Transmembrane helix</keyword>
<feature type="transmembrane region" description="Helical" evidence="8">
    <location>
        <begin position="141"/>
        <end position="165"/>
    </location>
</feature>
<reference evidence="11 12" key="1">
    <citation type="journal article" date="2011" name="Science">
        <title>The Selaginella genome identifies genetic changes associated with the evolution of vascular plants.</title>
        <authorList>
            <person name="Banks J.A."/>
            <person name="Nishiyama T."/>
            <person name="Hasebe M."/>
            <person name="Bowman J.L."/>
            <person name="Gribskov M."/>
            <person name="dePamphilis C."/>
            <person name="Albert V.A."/>
            <person name="Aono N."/>
            <person name="Aoyama T."/>
            <person name="Ambrose B.A."/>
            <person name="Ashton N.W."/>
            <person name="Axtell M.J."/>
            <person name="Barker E."/>
            <person name="Barker M.S."/>
            <person name="Bennetzen J.L."/>
            <person name="Bonawitz N.D."/>
            <person name="Chapple C."/>
            <person name="Cheng C."/>
            <person name="Correa L.G."/>
            <person name="Dacre M."/>
            <person name="DeBarry J."/>
            <person name="Dreyer I."/>
            <person name="Elias M."/>
            <person name="Engstrom E.M."/>
            <person name="Estelle M."/>
            <person name="Feng L."/>
            <person name="Finet C."/>
            <person name="Floyd S.K."/>
            <person name="Frommer W.B."/>
            <person name="Fujita T."/>
            <person name="Gramzow L."/>
            <person name="Gutensohn M."/>
            <person name="Harholt J."/>
            <person name="Hattori M."/>
            <person name="Heyl A."/>
            <person name="Hirai T."/>
            <person name="Hiwatashi Y."/>
            <person name="Ishikawa M."/>
            <person name="Iwata M."/>
            <person name="Karol K.G."/>
            <person name="Koehler B."/>
            <person name="Kolukisaoglu U."/>
            <person name="Kubo M."/>
            <person name="Kurata T."/>
            <person name="Lalonde S."/>
            <person name="Li K."/>
            <person name="Li Y."/>
            <person name="Litt A."/>
            <person name="Lyons E."/>
            <person name="Manning G."/>
            <person name="Maruyama T."/>
            <person name="Michael T.P."/>
            <person name="Mikami K."/>
            <person name="Miyazaki S."/>
            <person name="Morinaga S."/>
            <person name="Murata T."/>
            <person name="Mueller-Roeber B."/>
            <person name="Nelson D.R."/>
            <person name="Obara M."/>
            <person name="Oguri Y."/>
            <person name="Olmstead R.G."/>
            <person name="Onodera N."/>
            <person name="Petersen B.L."/>
            <person name="Pils B."/>
            <person name="Prigge M."/>
            <person name="Rensing S.A."/>
            <person name="Riano-Pachon D.M."/>
            <person name="Roberts A.W."/>
            <person name="Sato Y."/>
            <person name="Scheller H.V."/>
            <person name="Schulz B."/>
            <person name="Schulz C."/>
            <person name="Shakirov E.V."/>
            <person name="Shibagaki N."/>
            <person name="Shinohara N."/>
            <person name="Shippen D.E."/>
            <person name="Soerensen I."/>
            <person name="Sotooka R."/>
            <person name="Sugimoto N."/>
            <person name="Sugita M."/>
            <person name="Sumikawa N."/>
            <person name="Tanurdzic M."/>
            <person name="Theissen G."/>
            <person name="Ulvskov P."/>
            <person name="Wakazuki S."/>
            <person name="Weng J.K."/>
            <person name="Willats W.W."/>
            <person name="Wipf D."/>
            <person name="Wolf P.G."/>
            <person name="Yang L."/>
            <person name="Zimmer A.D."/>
            <person name="Zhu Q."/>
            <person name="Mitros T."/>
            <person name="Hellsten U."/>
            <person name="Loque D."/>
            <person name="Otillar R."/>
            <person name="Salamov A."/>
            <person name="Schmutz J."/>
            <person name="Shapiro H."/>
            <person name="Lindquist E."/>
            <person name="Lucas S."/>
            <person name="Rokhsar D."/>
            <person name="Grigoriev I.V."/>
        </authorList>
    </citation>
    <scope>NUCLEOTIDE SEQUENCE [LARGE SCALE GENOMIC DNA]</scope>
</reference>
<feature type="transmembrane region" description="Helical" evidence="8">
    <location>
        <begin position="70"/>
        <end position="89"/>
    </location>
</feature>
<dbReference type="HOGENOM" id="CLU_007587_6_0_1"/>
<feature type="transmembrane region" description="Helical" evidence="8">
    <location>
        <begin position="30"/>
        <end position="50"/>
    </location>
</feature>
<dbReference type="Gramene" id="EFJ12180">
    <property type="protein sequence ID" value="EFJ12180"/>
    <property type="gene ID" value="SELMODRAFT_124815"/>
</dbReference>
<dbReference type="CDD" id="cd03223">
    <property type="entry name" value="ABCD_peroxisomal_ALDP"/>
    <property type="match status" value="1"/>
</dbReference>
<dbReference type="AlphaFoldDB" id="D8SU24"/>
<dbReference type="GO" id="GO:0016020">
    <property type="term" value="C:membrane"/>
    <property type="evidence" value="ECO:0007669"/>
    <property type="project" value="InterPro"/>
</dbReference>
<dbReference type="InterPro" id="IPR027417">
    <property type="entry name" value="P-loop_NTPase"/>
</dbReference>
<dbReference type="Proteomes" id="UP000001514">
    <property type="component" value="Unassembled WGS sequence"/>
</dbReference>
<dbReference type="OMA" id="DIQAGHF"/>
<dbReference type="GO" id="GO:0016887">
    <property type="term" value="F:ATP hydrolysis activity"/>
    <property type="evidence" value="ECO:0007669"/>
    <property type="project" value="InterPro"/>
</dbReference>
<dbReference type="FunCoup" id="D8SU24">
    <property type="interactions" value="4841"/>
</dbReference>
<evidence type="ECO:0000256" key="1">
    <source>
        <dbReference type="ARBA" id="ARBA00008575"/>
    </source>
</evidence>
<keyword evidence="7 8" id="KW-0472">Membrane</keyword>
<dbReference type="SMART" id="SM00382">
    <property type="entry name" value="AAA"/>
    <property type="match status" value="1"/>
</dbReference>
<evidence type="ECO:0000256" key="3">
    <source>
        <dbReference type="ARBA" id="ARBA00022692"/>
    </source>
</evidence>
<dbReference type="Pfam" id="PF06472">
    <property type="entry name" value="ABC_membrane_2"/>
    <property type="match status" value="1"/>
</dbReference>
<dbReference type="PANTHER" id="PTHR11384">
    <property type="entry name" value="ATP-BINDING CASSETTE, SUB-FAMILY D MEMBER"/>
    <property type="match status" value="1"/>
</dbReference>
<dbReference type="InterPro" id="IPR017871">
    <property type="entry name" value="ABC_transporter-like_CS"/>
</dbReference>
<dbReference type="GO" id="GO:0140359">
    <property type="term" value="F:ABC-type transporter activity"/>
    <property type="evidence" value="ECO:0007669"/>
    <property type="project" value="InterPro"/>
</dbReference>
<keyword evidence="3 8" id="KW-0812">Transmembrane</keyword>
<evidence type="ECO:0000256" key="5">
    <source>
        <dbReference type="ARBA" id="ARBA00022840"/>
    </source>
</evidence>
<dbReference type="GO" id="GO:0005524">
    <property type="term" value="F:ATP binding"/>
    <property type="evidence" value="ECO:0007669"/>
    <property type="project" value="UniProtKB-KW"/>
</dbReference>
<dbReference type="Pfam" id="PF00005">
    <property type="entry name" value="ABC_tran"/>
    <property type="match status" value="1"/>
</dbReference>
<feature type="domain" description="ABC transmembrane type-1" evidence="10">
    <location>
        <begin position="31"/>
        <end position="314"/>
    </location>
</feature>
<keyword evidence="2" id="KW-0813">Transport</keyword>
<dbReference type="InterPro" id="IPR050835">
    <property type="entry name" value="ABC_transporter_sub-D"/>
</dbReference>
<proteinExistence type="inferred from homology"/>
<dbReference type="PROSITE" id="PS50893">
    <property type="entry name" value="ABC_TRANSPORTER_2"/>
    <property type="match status" value="1"/>
</dbReference>
<dbReference type="Gene3D" id="1.20.1560.10">
    <property type="entry name" value="ABC transporter type 1, transmembrane domain"/>
    <property type="match status" value="1"/>
</dbReference>
<evidence type="ECO:0000256" key="7">
    <source>
        <dbReference type="ARBA" id="ARBA00023136"/>
    </source>
</evidence>
<accession>D8SU24</accession>
<evidence type="ECO:0008006" key="13">
    <source>
        <dbReference type="Google" id="ProtNLM"/>
    </source>
</evidence>
<feature type="non-terminal residue" evidence="11">
    <location>
        <position position="1"/>
    </location>
</feature>
<dbReference type="KEGG" id="smo:SELMODRAFT_124815"/>
<dbReference type="PROSITE" id="PS50929">
    <property type="entry name" value="ABC_TM1F"/>
    <property type="match status" value="1"/>
</dbReference>
<evidence type="ECO:0000256" key="2">
    <source>
        <dbReference type="ARBA" id="ARBA00022448"/>
    </source>
</evidence>
<name>D8SU24_SELML</name>
<dbReference type="InterPro" id="IPR036640">
    <property type="entry name" value="ABC1_TM_sf"/>
</dbReference>
<dbReference type="PANTHER" id="PTHR11384:SF59">
    <property type="entry name" value="LYSOSOMAL COBALAMIN TRANSPORTER ABCD4"/>
    <property type="match status" value="1"/>
</dbReference>
<dbReference type="InParanoid" id="D8SU24"/>
<dbReference type="eggNOG" id="KOG0060">
    <property type="taxonomic scope" value="Eukaryota"/>
</dbReference>
<evidence type="ECO:0000256" key="4">
    <source>
        <dbReference type="ARBA" id="ARBA00022741"/>
    </source>
</evidence>
<dbReference type="STRING" id="88036.D8SU24"/>
<keyword evidence="5" id="KW-0067">ATP-binding</keyword>
<feature type="domain" description="ABC transporter" evidence="9">
    <location>
        <begin position="356"/>
        <end position="615"/>
    </location>
</feature>
<evidence type="ECO:0000256" key="8">
    <source>
        <dbReference type="SAM" id="Phobius"/>
    </source>
</evidence>